<dbReference type="SUPFAM" id="SSF51735">
    <property type="entry name" value="NAD(P)-binding Rossmann-fold domains"/>
    <property type="match status" value="1"/>
</dbReference>
<sequence length="286" mass="30827">MWTTADIPDLTGRTALVTGATSGLGLIVAQRLRAKGATVIAAGRTDVDLGDLASVRAFAAGIDHPIDLLVNNAGLMIPPYGKTVDGREQQFGVNHLGHFALTGLLIDRLAGCRVVTVASNAHRGGTIDFDDLDWARGYDRMAAYRRSKLANLLFAFELGRRYPGIVSVAAHPGAARTPLMRHSPWHFRFVTSERTKWAFSWLIQSAEAGAQPLLRAATDPAVKTGEYYGPDGWGQFTGRPVAVSAAAEAYDTSLAARLWETSERLTAVRWPPPDRSALDQGEHAPA</sequence>
<keyword evidence="3" id="KW-1185">Reference proteome</keyword>
<dbReference type="GO" id="GO:0016491">
    <property type="term" value="F:oxidoreductase activity"/>
    <property type="evidence" value="ECO:0007669"/>
    <property type="project" value="UniProtKB-KW"/>
</dbReference>
<reference evidence="2 3" key="1">
    <citation type="submission" date="2017-09" db="EMBL/GenBank/DDBJ databases">
        <authorList>
            <person name="Ehlers B."/>
            <person name="Leendertz F.H."/>
        </authorList>
    </citation>
    <scope>NUCLEOTIDE SEQUENCE [LARGE SCALE GENOMIC DNA]</scope>
    <source>
        <strain evidence="2 3">CGMCC 4.6857</strain>
    </source>
</reference>
<name>A0A285JNC1_9ACTN</name>
<evidence type="ECO:0000313" key="2">
    <source>
        <dbReference type="EMBL" id="SNY61748.1"/>
    </source>
</evidence>
<dbReference type="PRINTS" id="PR00081">
    <property type="entry name" value="GDHRDH"/>
</dbReference>
<organism evidence="2 3">
    <name type="scientific">Paractinoplanes atraurantiacus</name>
    <dbReference type="NCBI Taxonomy" id="1036182"/>
    <lineage>
        <taxon>Bacteria</taxon>
        <taxon>Bacillati</taxon>
        <taxon>Actinomycetota</taxon>
        <taxon>Actinomycetes</taxon>
        <taxon>Micromonosporales</taxon>
        <taxon>Micromonosporaceae</taxon>
        <taxon>Paractinoplanes</taxon>
    </lineage>
</organism>
<proteinExistence type="predicted"/>
<dbReference type="InterPro" id="IPR002347">
    <property type="entry name" value="SDR_fam"/>
</dbReference>
<dbReference type="EMBL" id="OBDY01000023">
    <property type="protein sequence ID" value="SNY61748.1"/>
    <property type="molecule type" value="Genomic_DNA"/>
</dbReference>
<evidence type="ECO:0000256" key="1">
    <source>
        <dbReference type="ARBA" id="ARBA00023002"/>
    </source>
</evidence>
<dbReference type="PANTHER" id="PTHR43157:SF31">
    <property type="entry name" value="PHOSPHATIDYLINOSITOL-GLYCAN BIOSYNTHESIS CLASS F PROTEIN"/>
    <property type="match status" value="1"/>
</dbReference>
<dbReference type="Gene3D" id="3.40.50.720">
    <property type="entry name" value="NAD(P)-binding Rossmann-like Domain"/>
    <property type="match status" value="1"/>
</dbReference>
<dbReference type="RefSeq" id="WP_097326487.1">
    <property type="nucleotide sequence ID" value="NZ_OBDY01000023.1"/>
</dbReference>
<accession>A0A285JNC1</accession>
<dbReference type="Proteomes" id="UP000219612">
    <property type="component" value="Unassembled WGS sequence"/>
</dbReference>
<gene>
    <name evidence="2" type="ORF">SAMN05421748_1239</name>
</gene>
<protein>
    <submittedName>
        <fullName evidence="2">NAD(P)-dependent dehydrogenase, short-chain alcohol dehydrogenase family</fullName>
    </submittedName>
</protein>
<keyword evidence="1" id="KW-0560">Oxidoreductase</keyword>
<dbReference type="AlphaFoldDB" id="A0A285JNC1"/>
<dbReference type="PANTHER" id="PTHR43157">
    <property type="entry name" value="PHOSPHATIDYLINOSITOL-GLYCAN BIOSYNTHESIS CLASS F PROTEIN-RELATED"/>
    <property type="match status" value="1"/>
</dbReference>
<evidence type="ECO:0000313" key="3">
    <source>
        <dbReference type="Proteomes" id="UP000219612"/>
    </source>
</evidence>
<dbReference type="InterPro" id="IPR036291">
    <property type="entry name" value="NAD(P)-bd_dom_sf"/>
</dbReference>
<dbReference type="OrthoDB" id="4577644at2"/>